<comment type="caution">
    <text evidence="3">The sequence shown here is derived from an EMBL/GenBank/DDBJ whole genome shotgun (WGS) entry which is preliminary data.</text>
</comment>
<dbReference type="Gene3D" id="1.10.287.110">
    <property type="entry name" value="DnaJ domain"/>
    <property type="match status" value="1"/>
</dbReference>
<dbReference type="SUPFAM" id="SSF46565">
    <property type="entry name" value="Chaperone J-domain"/>
    <property type="match status" value="1"/>
</dbReference>
<evidence type="ECO:0000313" key="3">
    <source>
        <dbReference type="EMBL" id="MDG5975058.1"/>
    </source>
</evidence>
<dbReference type="AlphaFoldDB" id="A0A9X4P2S5"/>
<accession>A0A9X4P2S5</accession>
<dbReference type="CDD" id="cd00093">
    <property type="entry name" value="HTH_XRE"/>
    <property type="match status" value="1"/>
</dbReference>
<feature type="region of interest" description="Disordered" evidence="1">
    <location>
        <begin position="263"/>
        <end position="284"/>
    </location>
</feature>
<proteinExistence type="predicted"/>
<dbReference type="InterPro" id="IPR036869">
    <property type="entry name" value="J_dom_sf"/>
</dbReference>
<dbReference type="Pfam" id="PF00226">
    <property type="entry name" value="DnaJ"/>
    <property type="match status" value="1"/>
</dbReference>
<protein>
    <submittedName>
        <fullName evidence="3">Lambda repressor-like, DNA-binding protein</fullName>
    </submittedName>
</protein>
<feature type="compositionally biased region" description="Basic and acidic residues" evidence="1">
    <location>
        <begin position="21"/>
        <end position="32"/>
    </location>
</feature>
<dbReference type="CDD" id="cd06257">
    <property type="entry name" value="DnaJ"/>
    <property type="match status" value="1"/>
</dbReference>
<keyword evidence="4" id="KW-1185">Reference proteome</keyword>
<keyword evidence="3" id="KW-0238">DNA-binding</keyword>
<feature type="region of interest" description="Disordered" evidence="1">
    <location>
        <begin position="1"/>
        <end position="32"/>
    </location>
</feature>
<gene>
    <name evidence="3" type="ORF">H010_07341</name>
</gene>
<dbReference type="GO" id="GO:0003677">
    <property type="term" value="F:DNA binding"/>
    <property type="evidence" value="ECO:0007669"/>
    <property type="project" value="UniProtKB-KW"/>
</dbReference>
<sequence length="346" mass="37363">MPSATAHAFASAFSKPSVEGPPERWSGRIDPDGIKRPGGLLIAALLQCAEERDLSLSELAAAMGVSYWSLSQLRIGFRPIESLDDDMAQACATFLDLPPLTIEMLAGLVDPAEALASMPLTGEDIWHARQLLDTEPAELVLLPPGNRLRPLQALSVDELAALHQRHGGNAAVGEALRMELGCRALSKTERLRAVLGAVADASATPQAAAPQPPILRCVCCQKRLRIPLLDSPGEVSCPTCQTEYAVHWQASVCLVQRIEAPEAESATGDDGHDREAGPDGSAEASPWAVLGLEENSPWDAVERARRTLLQQYHPDRLGHVPPLVHKLAENAFKRVSEAYDTLRSRR</sequence>
<dbReference type="EMBL" id="AOGK01000005">
    <property type="protein sequence ID" value="MDG5975058.1"/>
    <property type="molecule type" value="Genomic_DNA"/>
</dbReference>
<reference evidence="3" key="1">
    <citation type="submission" date="2013-01" db="EMBL/GenBank/DDBJ databases">
        <title>Genome draft of Hydrogenophaga taeniospiralis 2K1.</title>
        <authorList>
            <person name="Gomila M."/>
            <person name="Lalucat J."/>
        </authorList>
    </citation>
    <scope>NUCLEOTIDE SEQUENCE</scope>
    <source>
        <strain evidence="3">CCUG 15921</strain>
    </source>
</reference>
<dbReference type="SMART" id="SM00271">
    <property type="entry name" value="DnaJ"/>
    <property type="match status" value="1"/>
</dbReference>
<dbReference type="PROSITE" id="PS50076">
    <property type="entry name" value="DNAJ_2"/>
    <property type="match status" value="1"/>
</dbReference>
<feature type="domain" description="J" evidence="2">
    <location>
        <begin position="285"/>
        <end position="346"/>
    </location>
</feature>
<evidence type="ECO:0000259" key="2">
    <source>
        <dbReference type="PROSITE" id="PS50076"/>
    </source>
</evidence>
<name>A0A9X4P2S5_9BURK</name>
<dbReference type="InterPro" id="IPR001387">
    <property type="entry name" value="Cro/C1-type_HTH"/>
</dbReference>
<dbReference type="Proteomes" id="UP001152876">
    <property type="component" value="Unassembled WGS sequence"/>
</dbReference>
<dbReference type="InterPro" id="IPR001623">
    <property type="entry name" value="DnaJ_domain"/>
</dbReference>
<evidence type="ECO:0000313" key="4">
    <source>
        <dbReference type="Proteomes" id="UP001152876"/>
    </source>
</evidence>
<organism evidence="3 4">
    <name type="scientific">Hydrogenophaga taeniospiralis CCUG 15921</name>
    <dbReference type="NCBI Taxonomy" id="1281780"/>
    <lineage>
        <taxon>Bacteria</taxon>
        <taxon>Pseudomonadati</taxon>
        <taxon>Pseudomonadota</taxon>
        <taxon>Betaproteobacteria</taxon>
        <taxon>Burkholderiales</taxon>
        <taxon>Comamonadaceae</taxon>
        <taxon>Hydrogenophaga</taxon>
    </lineage>
</organism>
<evidence type="ECO:0000256" key="1">
    <source>
        <dbReference type="SAM" id="MobiDB-lite"/>
    </source>
</evidence>
<dbReference type="RefSeq" id="WP_068166997.1">
    <property type="nucleotide sequence ID" value="NZ_AOGK01000005.1"/>
</dbReference>
<feature type="compositionally biased region" description="Low complexity" evidence="1">
    <location>
        <begin position="1"/>
        <end position="14"/>
    </location>
</feature>